<comment type="catalytic activity">
    <reaction evidence="14">
        <text>nitrate + a quinol = a quinone + nitrite + H2O</text>
        <dbReference type="Rhea" id="RHEA:56144"/>
        <dbReference type="ChEBI" id="CHEBI:15377"/>
        <dbReference type="ChEBI" id="CHEBI:16301"/>
        <dbReference type="ChEBI" id="CHEBI:17632"/>
        <dbReference type="ChEBI" id="CHEBI:24646"/>
        <dbReference type="ChEBI" id="CHEBI:132124"/>
        <dbReference type="EC" id="1.7.5.1"/>
    </reaction>
</comment>
<keyword evidence="6 17" id="KW-0812">Transmembrane</keyword>
<evidence type="ECO:0000256" key="13">
    <source>
        <dbReference type="ARBA" id="ARBA00023136"/>
    </source>
</evidence>
<keyword evidence="4" id="KW-1003">Cell membrane</keyword>
<dbReference type="GO" id="GO:0046872">
    <property type="term" value="F:metal ion binding"/>
    <property type="evidence" value="ECO:0007669"/>
    <property type="project" value="UniProtKB-KW"/>
</dbReference>
<feature type="transmembrane region" description="Helical" evidence="17">
    <location>
        <begin position="88"/>
        <end position="109"/>
    </location>
</feature>
<keyword evidence="10 19" id="KW-0560">Oxidoreductase</keyword>
<dbReference type="RefSeq" id="WP_168106869.1">
    <property type="nucleotide sequence ID" value="NZ_VTOX01000002.1"/>
</dbReference>
<keyword evidence="5 16" id="KW-0349">Heme</keyword>
<feature type="transmembrane region" description="Helical" evidence="17">
    <location>
        <begin position="54"/>
        <end position="76"/>
    </location>
</feature>
<evidence type="ECO:0000256" key="3">
    <source>
        <dbReference type="ARBA" id="ARBA00022448"/>
    </source>
</evidence>
<evidence type="ECO:0000256" key="6">
    <source>
        <dbReference type="ARBA" id="ARBA00022692"/>
    </source>
</evidence>
<keyword evidence="7" id="KW-0479">Metal-binding</keyword>
<dbReference type="AlphaFoldDB" id="A0A7X6I5X6"/>
<evidence type="ECO:0000256" key="12">
    <source>
        <dbReference type="ARBA" id="ARBA00023063"/>
    </source>
</evidence>
<evidence type="ECO:0000256" key="17">
    <source>
        <dbReference type="SAM" id="Phobius"/>
    </source>
</evidence>
<gene>
    <name evidence="19" type="primary">narI</name>
    <name evidence="19" type="ORF">RAMLITH_08100</name>
</gene>
<feature type="binding site" description="axial binding residue" evidence="16">
    <location>
        <position position="56"/>
    </location>
    <ligand>
        <name>heme b</name>
        <dbReference type="ChEBI" id="CHEBI:60344"/>
        <label>1</label>
    </ligand>
    <ligandPart>
        <name>Fe</name>
        <dbReference type="ChEBI" id="CHEBI:18248"/>
    </ligandPart>
</feature>
<dbReference type="Pfam" id="PF02665">
    <property type="entry name" value="Nitrate_red_gam"/>
    <property type="match status" value="1"/>
</dbReference>
<dbReference type="GO" id="GO:0019645">
    <property type="term" value="P:anaerobic electron transport chain"/>
    <property type="evidence" value="ECO:0007669"/>
    <property type="project" value="TreeGrafter"/>
</dbReference>
<dbReference type="InterPro" id="IPR036197">
    <property type="entry name" value="NarG-like_sf"/>
</dbReference>
<dbReference type="PANTHER" id="PTHR30598:SF3">
    <property type="entry name" value="RESPIRATORY NITRATE REDUCTASE 1 GAMMA CHAIN"/>
    <property type="match status" value="1"/>
</dbReference>
<dbReference type="Proteomes" id="UP000521868">
    <property type="component" value="Unassembled WGS sequence"/>
</dbReference>
<feature type="transmembrane region" description="Helical" evidence="17">
    <location>
        <begin position="189"/>
        <end position="217"/>
    </location>
</feature>
<keyword evidence="13 17" id="KW-0472">Membrane</keyword>
<evidence type="ECO:0000256" key="14">
    <source>
        <dbReference type="ARBA" id="ARBA00048294"/>
    </source>
</evidence>
<feature type="transmembrane region" description="Helical" evidence="17">
    <location>
        <begin position="6"/>
        <end position="26"/>
    </location>
</feature>
<dbReference type="GO" id="GO:0160182">
    <property type="term" value="F:nitrate reductase (quinone) activity"/>
    <property type="evidence" value="ECO:0007669"/>
    <property type="project" value="UniProtKB-EC"/>
</dbReference>
<evidence type="ECO:0000256" key="7">
    <source>
        <dbReference type="ARBA" id="ARBA00022723"/>
    </source>
</evidence>
<dbReference type="GO" id="GO:0020037">
    <property type="term" value="F:heme binding"/>
    <property type="evidence" value="ECO:0007669"/>
    <property type="project" value="TreeGrafter"/>
</dbReference>
<dbReference type="InterPro" id="IPR051936">
    <property type="entry name" value="Heme-iron_electron_transfer"/>
</dbReference>
<feature type="binding site" description="axial binding residue" evidence="16">
    <location>
        <position position="187"/>
    </location>
    <ligand>
        <name>heme b</name>
        <dbReference type="ChEBI" id="CHEBI:60344"/>
        <label>2</label>
    </ligand>
    <ligandPart>
        <name>Fe</name>
        <dbReference type="ChEBI" id="CHEBI:18248"/>
    </ligandPart>
</feature>
<feature type="transmembrane region" description="Helical" evidence="17">
    <location>
        <begin position="129"/>
        <end position="148"/>
    </location>
</feature>
<dbReference type="Gene3D" id="1.20.950.20">
    <property type="entry name" value="Transmembrane di-heme cytochromes, Chain C"/>
    <property type="match status" value="1"/>
</dbReference>
<proteinExistence type="predicted"/>
<evidence type="ECO:0000256" key="15">
    <source>
        <dbReference type="ARBA" id="ARBA00063882"/>
    </source>
</evidence>
<reference evidence="19 20" key="1">
    <citation type="journal article" date="2020" name="Nature">
        <title>Bacterial chemolithoautotrophy via manganese oxidation.</title>
        <authorList>
            <person name="Yu H."/>
            <person name="Leadbetter J.R."/>
        </authorList>
    </citation>
    <scope>NUCLEOTIDE SEQUENCE [LARGE SCALE GENOMIC DNA]</scope>
    <source>
        <strain evidence="19 20">RBP-1</strain>
    </source>
</reference>
<dbReference type="InterPro" id="IPR003816">
    <property type="entry name" value="Nitrate_red_gam"/>
</dbReference>
<dbReference type="GO" id="GO:0005886">
    <property type="term" value="C:plasma membrane"/>
    <property type="evidence" value="ECO:0007669"/>
    <property type="project" value="UniProtKB-SubCell"/>
</dbReference>
<keyword evidence="9 17" id="KW-1133">Transmembrane helix</keyword>
<dbReference type="InterPro" id="IPR023234">
    <property type="entry name" value="NarG-like_domain"/>
</dbReference>
<comment type="subunit">
    <text evidence="15">Dimer of heterotrimers each composed of an alpha, a beta and a gamma chain. Alpha and beta are catalytic chains; gamma chains are involved in binding the enzyme complex to the cytoplasmic membrane.</text>
</comment>
<dbReference type="EMBL" id="VTOX01000002">
    <property type="protein sequence ID" value="NKE65783.1"/>
    <property type="molecule type" value="Genomic_DNA"/>
</dbReference>
<evidence type="ECO:0000313" key="20">
    <source>
        <dbReference type="Proteomes" id="UP000521868"/>
    </source>
</evidence>
<dbReference type="GO" id="GO:0009325">
    <property type="term" value="C:nitrate reductase complex"/>
    <property type="evidence" value="ECO:0007669"/>
    <property type="project" value="InterPro"/>
</dbReference>
<sequence length="259" mass="28816">MTYLNQFLFGVYPYICLTIFLLGSLVRFDRDQYTWKSDSSQLLRHGQLRWGSNLFHVGILFLLAGHGAGLLTPHFLYEPFISAGNKQLMAMVSGGLFGVLGFIGVTILLNRRLTDPRIRATSRASDIMLLGLLWVQFALGLLTIPLSAQHMDGSMMMKLAEWAQRIVTFRGGAADLLADAGWVFKAHMFLGMTLFLVFPFTRLVHVWSGFGTLAYFVRPYQVVRTRRLLKRAPAAAAAPSRAPEAPALPELVLEPGKTA</sequence>
<feature type="binding site" description="axial binding residue" evidence="16">
    <location>
        <position position="205"/>
    </location>
    <ligand>
        <name>heme b</name>
        <dbReference type="ChEBI" id="CHEBI:60344"/>
        <label>1</label>
    </ligand>
    <ligandPart>
        <name>Fe</name>
        <dbReference type="ChEBI" id="CHEBI:18248"/>
    </ligandPart>
</feature>
<dbReference type="EC" id="1.7.5.1" evidence="2"/>
<comment type="subcellular location">
    <subcellularLocation>
        <location evidence="1">Cell membrane</location>
        <topology evidence="1">Multi-pass membrane protein</topology>
    </subcellularLocation>
</comment>
<keyword evidence="11 16" id="KW-0408">Iron</keyword>
<keyword evidence="8" id="KW-0249">Electron transport</keyword>
<feature type="domain" description="NarG-like" evidence="18">
    <location>
        <begin position="5"/>
        <end position="226"/>
    </location>
</feature>
<dbReference type="NCBIfam" id="TIGR00351">
    <property type="entry name" value="narI"/>
    <property type="match status" value="1"/>
</dbReference>
<keyword evidence="20" id="KW-1185">Reference proteome</keyword>
<evidence type="ECO:0000256" key="11">
    <source>
        <dbReference type="ARBA" id="ARBA00023004"/>
    </source>
</evidence>
<evidence type="ECO:0000256" key="2">
    <source>
        <dbReference type="ARBA" id="ARBA00012500"/>
    </source>
</evidence>
<evidence type="ECO:0000256" key="8">
    <source>
        <dbReference type="ARBA" id="ARBA00022982"/>
    </source>
</evidence>
<evidence type="ECO:0000259" key="18">
    <source>
        <dbReference type="Pfam" id="PF02665"/>
    </source>
</evidence>
<evidence type="ECO:0000313" key="19">
    <source>
        <dbReference type="EMBL" id="NKE65783.1"/>
    </source>
</evidence>
<accession>A0A7X6I5X6</accession>
<dbReference type="PANTHER" id="PTHR30598">
    <property type="entry name" value="NITRATE REDUCTASE PRIVATE CHAPERONE, REDOX ENZYME MATURATION PROTEIN REMP FAMILY"/>
    <property type="match status" value="1"/>
</dbReference>
<evidence type="ECO:0000256" key="10">
    <source>
        <dbReference type="ARBA" id="ARBA00023002"/>
    </source>
</evidence>
<name>A0A7X6I5X6_9BURK</name>
<evidence type="ECO:0000256" key="1">
    <source>
        <dbReference type="ARBA" id="ARBA00004651"/>
    </source>
</evidence>
<dbReference type="SUPFAM" id="SSF103501">
    <property type="entry name" value="Respiratory nitrate reductase 1 gamma chain"/>
    <property type="match status" value="1"/>
</dbReference>
<evidence type="ECO:0000256" key="9">
    <source>
        <dbReference type="ARBA" id="ARBA00022989"/>
    </source>
</evidence>
<keyword evidence="12" id="KW-0534">Nitrate assimilation</keyword>
<keyword evidence="3" id="KW-0813">Transport</keyword>
<evidence type="ECO:0000256" key="5">
    <source>
        <dbReference type="ARBA" id="ARBA00022617"/>
    </source>
</evidence>
<feature type="binding site" description="axial binding residue" evidence="16">
    <location>
        <position position="66"/>
    </location>
    <ligand>
        <name>heme b</name>
        <dbReference type="ChEBI" id="CHEBI:60344"/>
        <label>2</label>
    </ligand>
    <ligandPart>
        <name>Fe</name>
        <dbReference type="ChEBI" id="CHEBI:18248"/>
    </ligandPart>
</feature>
<comment type="caution">
    <text evidence="19">The sequence shown here is derived from an EMBL/GenBank/DDBJ whole genome shotgun (WGS) entry which is preliminary data.</text>
</comment>
<dbReference type="GO" id="GO:0042128">
    <property type="term" value="P:nitrate assimilation"/>
    <property type="evidence" value="ECO:0007669"/>
    <property type="project" value="UniProtKB-KW"/>
</dbReference>
<organism evidence="19 20">
    <name type="scientific">Ramlibacter lithotrophicus</name>
    <dbReference type="NCBI Taxonomy" id="2606681"/>
    <lineage>
        <taxon>Bacteria</taxon>
        <taxon>Pseudomonadati</taxon>
        <taxon>Pseudomonadota</taxon>
        <taxon>Betaproteobacteria</taxon>
        <taxon>Burkholderiales</taxon>
        <taxon>Comamonadaceae</taxon>
        <taxon>Ramlibacter</taxon>
    </lineage>
</organism>
<protein>
    <recommendedName>
        <fullName evidence="2">nitrate reductase (quinone)</fullName>
        <ecNumber evidence="2">1.7.5.1</ecNumber>
    </recommendedName>
</protein>
<evidence type="ECO:0000256" key="16">
    <source>
        <dbReference type="PIRSR" id="PIRSR603816-1"/>
    </source>
</evidence>
<dbReference type="GO" id="GO:0009055">
    <property type="term" value="F:electron transfer activity"/>
    <property type="evidence" value="ECO:0007669"/>
    <property type="project" value="TreeGrafter"/>
</dbReference>
<dbReference type="FunFam" id="1.20.950.20:FF:000001">
    <property type="entry name" value="Respiratory nitrate reductase subunit gamma"/>
    <property type="match status" value="1"/>
</dbReference>
<evidence type="ECO:0000256" key="4">
    <source>
        <dbReference type="ARBA" id="ARBA00022475"/>
    </source>
</evidence>